<dbReference type="GO" id="GO:0007166">
    <property type="term" value="P:cell surface receptor signaling pathway"/>
    <property type="evidence" value="ECO:0007669"/>
    <property type="project" value="TreeGrafter"/>
</dbReference>
<evidence type="ECO:0000259" key="3">
    <source>
        <dbReference type="PROSITE" id="PS50835"/>
    </source>
</evidence>
<dbReference type="PANTHER" id="PTHR11481:SF64">
    <property type="entry name" value="FC RECEPTOR-LIKE PROTEIN 4"/>
    <property type="match status" value="1"/>
</dbReference>
<evidence type="ECO:0000313" key="5">
    <source>
        <dbReference type="Proteomes" id="UP000314982"/>
    </source>
</evidence>
<dbReference type="PROSITE" id="PS50835">
    <property type="entry name" value="IG_LIKE"/>
    <property type="match status" value="1"/>
</dbReference>
<dbReference type="GO" id="GO:0009897">
    <property type="term" value="C:external side of plasma membrane"/>
    <property type="evidence" value="ECO:0007669"/>
    <property type="project" value="TreeGrafter"/>
</dbReference>
<dbReference type="GeneTree" id="ENSGT01050000245051"/>
<dbReference type="InterPro" id="IPR007110">
    <property type="entry name" value="Ig-like_dom"/>
</dbReference>
<dbReference type="Proteomes" id="UP000314982">
    <property type="component" value="Unassembled WGS sequence"/>
</dbReference>
<dbReference type="GO" id="GO:0006955">
    <property type="term" value="P:immune response"/>
    <property type="evidence" value="ECO:0007669"/>
    <property type="project" value="TreeGrafter"/>
</dbReference>
<keyword evidence="2" id="KW-1015">Disulfide bond</keyword>
<reference evidence="4" key="3">
    <citation type="submission" date="2025-09" db="UniProtKB">
        <authorList>
            <consortium name="Ensembl"/>
        </authorList>
    </citation>
    <scope>IDENTIFICATION</scope>
</reference>
<protein>
    <recommendedName>
        <fullName evidence="3">Ig-like domain-containing protein</fullName>
    </recommendedName>
</protein>
<proteinExistence type="predicted"/>
<dbReference type="InterPro" id="IPR050488">
    <property type="entry name" value="Ig_Fc_receptor"/>
</dbReference>
<evidence type="ECO:0000256" key="2">
    <source>
        <dbReference type="ARBA" id="ARBA00023157"/>
    </source>
</evidence>
<dbReference type="Ensembl" id="ENSHHUT00000069894.1">
    <property type="protein sequence ID" value="ENSHHUP00000067619.1"/>
    <property type="gene ID" value="ENSHHUG00000039865.1"/>
</dbReference>
<dbReference type="Gene3D" id="2.60.40.10">
    <property type="entry name" value="Immunoglobulins"/>
    <property type="match status" value="2"/>
</dbReference>
<feature type="domain" description="Ig-like" evidence="3">
    <location>
        <begin position="1"/>
        <end position="86"/>
    </location>
</feature>
<sequence length="143" mass="16146">AVLTIQPTSSQIFSGESVTLRCNIQRGEVTDWKYTWRKDGVDFLSREHEYEISEVKISDCGDKCLGTHIDQKKHSEFSDSVIQTVTALPKASVKIVTTQDPLYFGTTVKLHCDISDFTGWTYHWLINKEQISGQTSKTATISL</sequence>
<reference evidence="4" key="2">
    <citation type="submission" date="2025-08" db="UniProtKB">
        <authorList>
            <consortium name="Ensembl"/>
        </authorList>
    </citation>
    <scope>IDENTIFICATION</scope>
</reference>
<dbReference type="SUPFAM" id="SSF48726">
    <property type="entry name" value="Immunoglobulin"/>
    <property type="match status" value="1"/>
</dbReference>
<keyword evidence="1" id="KW-0732">Signal</keyword>
<keyword evidence="5" id="KW-1185">Reference proteome</keyword>
<accession>A0A4W5Q575</accession>
<dbReference type="InterPro" id="IPR013783">
    <property type="entry name" value="Ig-like_fold"/>
</dbReference>
<evidence type="ECO:0000313" key="4">
    <source>
        <dbReference type="Ensembl" id="ENSHHUP00000067619.1"/>
    </source>
</evidence>
<dbReference type="GO" id="GO:0004888">
    <property type="term" value="F:transmembrane signaling receptor activity"/>
    <property type="evidence" value="ECO:0007669"/>
    <property type="project" value="TreeGrafter"/>
</dbReference>
<dbReference type="InterPro" id="IPR036179">
    <property type="entry name" value="Ig-like_dom_sf"/>
</dbReference>
<organism evidence="4 5">
    <name type="scientific">Hucho hucho</name>
    <name type="common">huchen</name>
    <dbReference type="NCBI Taxonomy" id="62062"/>
    <lineage>
        <taxon>Eukaryota</taxon>
        <taxon>Metazoa</taxon>
        <taxon>Chordata</taxon>
        <taxon>Craniata</taxon>
        <taxon>Vertebrata</taxon>
        <taxon>Euteleostomi</taxon>
        <taxon>Actinopterygii</taxon>
        <taxon>Neopterygii</taxon>
        <taxon>Teleostei</taxon>
        <taxon>Protacanthopterygii</taxon>
        <taxon>Salmoniformes</taxon>
        <taxon>Salmonidae</taxon>
        <taxon>Salmoninae</taxon>
        <taxon>Hucho</taxon>
    </lineage>
</organism>
<reference evidence="5" key="1">
    <citation type="submission" date="2018-06" db="EMBL/GenBank/DDBJ databases">
        <title>Genome assembly of Danube salmon.</title>
        <authorList>
            <person name="Macqueen D.J."/>
            <person name="Gundappa M.K."/>
        </authorList>
    </citation>
    <scope>NUCLEOTIDE SEQUENCE [LARGE SCALE GENOMIC DNA]</scope>
</reference>
<dbReference type="PANTHER" id="PTHR11481">
    <property type="entry name" value="IMMUNOGLOBULIN FC RECEPTOR"/>
    <property type="match status" value="1"/>
</dbReference>
<dbReference type="AlphaFoldDB" id="A0A4W5Q575"/>
<dbReference type="STRING" id="62062.ENSHHUP00000067619"/>
<evidence type="ECO:0000256" key="1">
    <source>
        <dbReference type="ARBA" id="ARBA00022729"/>
    </source>
</evidence>
<name>A0A4W5Q575_9TELE</name>